<dbReference type="InterPro" id="IPR051465">
    <property type="entry name" value="Cell_Envelope_Struct_Comp"/>
</dbReference>
<evidence type="ECO:0000313" key="3">
    <source>
        <dbReference type="EMBL" id="TLS53400.1"/>
    </source>
</evidence>
<dbReference type="Proteomes" id="UP000309676">
    <property type="component" value="Unassembled WGS sequence"/>
</dbReference>
<dbReference type="PROSITE" id="PS51272">
    <property type="entry name" value="SLH"/>
    <property type="match status" value="2"/>
</dbReference>
<reference evidence="3 4" key="1">
    <citation type="submission" date="2019-05" db="EMBL/GenBank/DDBJ databases">
        <authorList>
            <person name="Narsing Rao M.P."/>
            <person name="Li W.J."/>
        </authorList>
    </citation>
    <scope>NUCLEOTIDE SEQUENCE [LARGE SCALE GENOMIC DNA]</scope>
    <source>
        <strain evidence="3 4">SYSU_K30003</strain>
    </source>
</reference>
<dbReference type="OrthoDB" id="5845122at2"/>
<evidence type="ECO:0000256" key="1">
    <source>
        <dbReference type="SAM" id="SignalP"/>
    </source>
</evidence>
<feature type="chain" id="PRO_5024380427" evidence="1">
    <location>
        <begin position="30"/>
        <end position="599"/>
    </location>
</feature>
<organism evidence="3 4">
    <name type="scientific">Paenibacillus antri</name>
    <dbReference type="NCBI Taxonomy" id="2582848"/>
    <lineage>
        <taxon>Bacteria</taxon>
        <taxon>Bacillati</taxon>
        <taxon>Bacillota</taxon>
        <taxon>Bacilli</taxon>
        <taxon>Bacillales</taxon>
        <taxon>Paenibacillaceae</taxon>
        <taxon>Paenibacillus</taxon>
    </lineage>
</organism>
<evidence type="ECO:0000313" key="4">
    <source>
        <dbReference type="Proteomes" id="UP000309676"/>
    </source>
</evidence>
<feature type="domain" description="SLH" evidence="2">
    <location>
        <begin position="30"/>
        <end position="93"/>
    </location>
</feature>
<sequence>MRSSTKLLLAVSVLSIGIYSGAAAPEAEAAVNYRDVKSEAAWALAPVAELVQRGILTGYDDGTFRPNQTVSRIETITGIVRMMGKQDQAVQAAAAAKDLQSSDGKLIFEKYEWAVGYIAVAEKSGLLEEDAVNPAAGAERWWTTMVLVRAMGLEREAKRSMKAELTFNDSGDIPAEAVGYVAVALEKGLVTGYDDDTFRPKRKVSRAEFAALLDRAGNIVPIATSDHVELSATVSAVQGNLVTLTKDGGTNTFDVGQDATIVREGELVGLNSIRAGDRVTAVLRGMELVHIKVDEAALNVSKEDRGVIAALSPGLIAIEANGLVTQYSVADTVTILRNALPADWNALKAGDDAIVALTDGAVVRIEATSANIMNGRATGVVSSVSPTQISITENGVTTAYPVSRDAIVILNNSIGAWSSVQPGDQVTALIANDEVYHVSLTKTAAVSGEVTGFVIAVYGQQIAIASNGQTVVYAYDDRINLVRAGKTAAIADIKPGDEVRLSLVDRTIILLFVTTPIDEKQYYTIEGTYQNHLEFNGSVTEITVSVVQGGVPIPRTYKVKSDANVLIETGITNKPNFLVNHTRVELNVANNEVFLIVKK</sequence>
<keyword evidence="1" id="KW-0732">Signal</keyword>
<gene>
    <name evidence="3" type="ORF">FE782_03775</name>
</gene>
<dbReference type="InterPro" id="IPR001119">
    <property type="entry name" value="SLH_dom"/>
</dbReference>
<keyword evidence="4" id="KW-1185">Reference proteome</keyword>
<proteinExistence type="predicted"/>
<protein>
    <submittedName>
        <fullName evidence="3">S-layer homology domain-containing protein</fullName>
    </submittedName>
</protein>
<name>A0A5R9GGU3_9BACL</name>
<dbReference type="EMBL" id="VCIW01000002">
    <property type="protein sequence ID" value="TLS53400.1"/>
    <property type="molecule type" value="Genomic_DNA"/>
</dbReference>
<feature type="domain" description="SLH" evidence="2">
    <location>
        <begin position="164"/>
        <end position="227"/>
    </location>
</feature>
<feature type="signal peptide" evidence="1">
    <location>
        <begin position="1"/>
        <end position="29"/>
    </location>
</feature>
<dbReference type="AlphaFoldDB" id="A0A5R9GGU3"/>
<accession>A0A5R9GGU3</accession>
<comment type="caution">
    <text evidence="3">The sequence shown here is derived from an EMBL/GenBank/DDBJ whole genome shotgun (WGS) entry which is preliminary data.</text>
</comment>
<dbReference type="RefSeq" id="WP_138192656.1">
    <property type="nucleotide sequence ID" value="NZ_VCIW01000002.1"/>
</dbReference>
<dbReference type="PANTHER" id="PTHR43308">
    <property type="entry name" value="OUTER MEMBRANE PROTEIN ALPHA-RELATED"/>
    <property type="match status" value="1"/>
</dbReference>
<dbReference type="Pfam" id="PF00395">
    <property type="entry name" value="SLH"/>
    <property type="match status" value="2"/>
</dbReference>
<evidence type="ECO:0000259" key="2">
    <source>
        <dbReference type="PROSITE" id="PS51272"/>
    </source>
</evidence>